<feature type="transmembrane region" description="Helical" evidence="6">
    <location>
        <begin position="47"/>
        <end position="66"/>
    </location>
</feature>
<keyword evidence="9" id="KW-1185">Reference proteome</keyword>
<feature type="transmembrane region" description="Helical" evidence="6">
    <location>
        <begin position="253"/>
        <end position="271"/>
    </location>
</feature>
<feature type="transmembrane region" description="Helical" evidence="6">
    <location>
        <begin position="370"/>
        <end position="389"/>
    </location>
</feature>
<feature type="transmembrane region" description="Helical" evidence="6">
    <location>
        <begin position="102"/>
        <end position="124"/>
    </location>
</feature>
<dbReference type="Gene3D" id="1.20.1250.20">
    <property type="entry name" value="MFS general substrate transporter like domains"/>
    <property type="match status" value="2"/>
</dbReference>
<feature type="transmembrane region" description="Helical" evidence="6">
    <location>
        <begin position="283"/>
        <end position="301"/>
    </location>
</feature>
<comment type="subcellular location">
    <subcellularLocation>
        <location evidence="1">Cell membrane</location>
        <topology evidence="1">Multi-pass membrane protein</topology>
    </subcellularLocation>
</comment>
<name>A0ABV4HXN5_9GAMM</name>
<dbReference type="PANTHER" id="PTHR43124">
    <property type="entry name" value="PURINE EFFLUX PUMP PBUE"/>
    <property type="match status" value="1"/>
</dbReference>
<evidence type="ECO:0000256" key="4">
    <source>
        <dbReference type="ARBA" id="ARBA00022989"/>
    </source>
</evidence>
<dbReference type="InterPro" id="IPR036259">
    <property type="entry name" value="MFS_trans_sf"/>
</dbReference>
<evidence type="ECO:0000256" key="6">
    <source>
        <dbReference type="SAM" id="Phobius"/>
    </source>
</evidence>
<feature type="transmembrane region" description="Helical" evidence="6">
    <location>
        <begin position="12"/>
        <end position="35"/>
    </location>
</feature>
<dbReference type="InterPro" id="IPR011701">
    <property type="entry name" value="MFS"/>
</dbReference>
<dbReference type="InterPro" id="IPR020846">
    <property type="entry name" value="MFS_dom"/>
</dbReference>
<keyword evidence="3 6" id="KW-0812">Transmembrane</keyword>
<feature type="domain" description="Major facilitator superfamily (MFS) profile" evidence="7">
    <location>
        <begin position="11"/>
        <end position="393"/>
    </location>
</feature>
<dbReference type="PANTHER" id="PTHR43124:SF3">
    <property type="entry name" value="CHLORAMPHENICOL EFFLUX PUMP RV0191"/>
    <property type="match status" value="1"/>
</dbReference>
<dbReference type="PROSITE" id="PS50850">
    <property type="entry name" value="MFS"/>
    <property type="match status" value="1"/>
</dbReference>
<feature type="transmembrane region" description="Helical" evidence="6">
    <location>
        <begin position="217"/>
        <end position="238"/>
    </location>
</feature>
<evidence type="ECO:0000256" key="3">
    <source>
        <dbReference type="ARBA" id="ARBA00022692"/>
    </source>
</evidence>
<evidence type="ECO:0000256" key="1">
    <source>
        <dbReference type="ARBA" id="ARBA00004651"/>
    </source>
</evidence>
<feature type="transmembrane region" description="Helical" evidence="6">
    <location>
        <begin position="136"/>
        <end position="159"/>
    </location>
</feature>
<evidence type="ECO:0000313" key="9">
    <source>
        <dbReference type="Proteomes" id="UP001566331"/>
    </source>
</evidence>
<reference evidence="8 9" key="1">
    <citation type="submission" date="2024-07" db="EMBL/GenBank/DDBJ databases">
        <title>Luteimonas salilacus sp. nov., isolated from the shore soil of Salt Lake in Tibet of China.</title>
        <authorList>
            <person name="Zhang X."/>
            <person name="Li A."/>
        </authorList>
    </citation>
    <scope>NUCLEOTIDE SEQUENCE [LARGE SCALE GENOMIC DNA]</scope>
    <source>
        <strain evidence="8 9">B3-2-R+30</strain>
    </source>
</reference>
<proteinExistence type="predicted"/>
<feature type="transmembrane region" description="Helical" evidence="6">
    <location>
        <begin position="165"/>
        <end position="185"/>
    </location>
</feature>
<evidence type="ECO:0000313" key="8">
    <source>
        <dbReference type="EMBL" id="MEZ0476883.1"/>
    </source>
</evidence>
<keyword evidence="4 6" id="KW-1133">Transmembrane helix</keyword>
<keyword evidence="5 6" id="KW-0472">Membrane</keyword>
<feature type="transmembrane region" description="Helical" evidence="6">
    <location>
        <begin position="307"/>
        <end position="332"/>
    </location>
</feature>
<comment type="caution">
    <text evidence="8">The sequence shown here is derived from an EMBL/GenBank/DDBJ whole genome shotgun (WGS) entry which is preliminary data.</text>
</comment>
<dbReference type="Pfam" id="PF07690">
    <property type="entry name" value="MFS_1"/>
    <property type="match status" value="1"/>
</dbReference>
<feature type="transmembrane region" description="Helical" evidence="6">
    <location>
        <begin position="78"/>
        <end position="96"/>
    </location>
</feature>
<dbReference type="RefSeq" id="WP_370565882.1">
    <property type="nucleotide sequence ID" value="NZ_JBFWIB010000034.1"/>
</dbReference>
<protein>
    <submittedName>
        <fullName evidence="8">MFS transporter</fullName>
    </submittedName>
</protein>
<keyword evidence="2" id="KW-1003">Cell membrane</keyword>
<evidence type="ECO:0000259" key="7">
    <source>
        <dbReference type="PROSITE" id="PS50850"/>
    </source>
</evidence>
<dbReference type="InterPro" id="IPR050189">
    <property type="entry name" value="MFS_Efflux_Transporters"/>
</dbReference>
<dbReference type="SUPFAM" id="SSF103473">
    <property type="entry name" value="MFS general substrate transporter"/>
    <property type="match status" value="1"/>
</dbReference>
<evidence type="ECO:0000256" key="5">
    <source>
        <dbReference type="ARBA" id="ARBA00023136"/>
    </source>
</evidence>
<sequence length="408" mass="42517">MTPLRIHHRRAAAFGFSAALVSSIGQTFFIGLFGLSVRNDLALDDSHWGALYALATLGSGLLMFSLGELADRLPMKQAITVALSVLGLGAILMAVANGPVLLLIGLFCLRLGGQGLTGHMAIVTAARHARRRGRSLATAAFGFIAGEALLPVAVIAMLGWLDWRWVWVCAAMLVLGVALPALRAAAAPLPRAVAMVGLQDGAPPPRLRRRHLVRKPAFLAALTVVLVSPFVVTAVFLHQGTLSTLHGWTPAQVAWGFIGFAAAQTASTWLSGHWVDRHGVTRVFRVYLLPVAAATLALGFGPPSLALWGLFVGLGATAGANSVVSGALWAEVFGVDSLGMVRGMYTGFMVIATALSPLVFGLALETAAPIAHVAAGVAAYVIVVPWLAARWLGANAGHRPPASGPPDS</sequence>
<organism evidence="8 9">
    <name type="scientific">Luteimonas salinilitoris</name>
    <dbReference type="NCBI Taxonomy" id="3237697"/>
    <lineage>
        <taxon>Bacteria</taxon>
        <taxon>Pseudomonadati</taxon>
        <taxon>Pseudomonadota</taxon>
        <taxon>Gammaproteobacteria</taxon>
        <taxon>Lysobacterales</taxon>
        <taxon>Lysobacteraceae</taxon>
        <taxon>Luteimonas</taxon>
    </lineage>
</organism>
<accession>A0ABV4HXN5</accession>
<feature type="transmembrane region" description="Helical" evidence="6">
    <location>
        <begin position="344"/>
        <end position="364"/>
    </location>
</feature>
<evidence type="ECO:0000256" key="2">
    <source>
        <dbReference type="ARBA" id="ARBA00022475"/>
    </source>
</evidence>
<dbReference type="EMBL" id="JBFWIC010000058">
    <property type="protein sequence ID" value="MEZ0476883.1"/>
    <property type="molecule type" value="Genomic_DNA"/>
</dbReference>
<dbReference type="Proteomes" id="UP001566331">
    <property type="component" value="Unassembled WGS sequence"/>
</dbReference>
<gene>
    <name evidence="8" type="ORF">AB6713_20100</name>
</gene>